<name>A0A8H4QBS4_9HYPO</name>
<dbReference type="Proteomes" id="UP000562929">
    <property type="component" value="Unassembled WGS sequence"/>
</dbReference>
<comment type="caution">
    <text evidence="2">The sequence shown here is derived from an EMBL/GenBank/DDBJ whole genome shotgun (WGS) entry which is preliminary data.</text>
</comment>
<evidence type="ECO:0000313" key="3">
    <source>
        <dbReference type="Proteomes" id="UP000562929"/>
    </source>
</evidence>
<dbReference type="EMBL" id="JAACLJ010000001">
    <property type="protein sequence ID" value="KAF4594603.1"/>
    <property type="molecule type" value="Genomic_DNA"/>
</dbReference>
<dbReference type="OrthoDB" id="3439512at2759"/>
<dbReference type="AlphaFoldDB" id="A0A8H4QBS4"/>
<reference evidence="2 3" key="1">
    <citation type="journal article" date="2020" name="G3 (Bethesda)">
        <title>Genetic Underpinnings of Host Manipulation by Ophiocordyceps as Revealed by Comparative Transcriptomics.</title>
        <authorList>
            <person name="Will I."/>
            <person name="Das B."/>
            <person name="Trinh T."/>
            <person name="Brachmann A."/>
            <person name="Ohm R.A."/>
            <person name="de Bekker C."/>
        </authorList>
    </citation>
    <scope>NUCLEOTIDE SEQUENCE [LARGE SCALE GENOMIC DNA]</scope>
    <source>
        <strain evidence="2 3">EC05</strain>
    </source>
</reference>
<gene>
    <name evidence="2" type="ORF">GQ602_000216</name>
</gene>
<feature type="region of interest" description="Disordered" evidence="1">
    <location>
        <begin position="855"/>
        <end position="874"/>
    </location>
</feature>
<proteinExistence type="predicted"/>
<feature type="compositionally biased region" description="Basic and acidic residues" evidence="1">
    <location>
        <begin position="858"/>
        <end position="874"/>
    </location>
</feature>
<keyword evidence="3" id="KW-1185">Reference proteome</keyword>
<accession>A0A8H4QBS4</accession>
<protein>
    <submittedName>
        <fullName evidence="2">Uncharacterized protein</fullName>
    </submittedName>
</protein>
<sequence>MADSCPESVPVEFYVACNPPLTSRGVNFVVDSLEASFSQEHIEILYEPEIPWFKLLAPSKCKQSASDLLGNLLLTIVEQEADLVDVDGYPSLETPIDVKIIADNPRIVPWSIHEAEPHVHGKHIDACFPDFMRSLPQKRLWRGLESVKGWTIDVFFQLLERHWKGFGAPVSHETLEEFLKCTLSWNLKGNVLYLGSDLTSEAMDKALETLDNLIFMASRDWRSDHLMVTEEPGDFRFCYRYLTHVGQYHSTYLQERAINDDDPLSTAVTIRAEMRDNDGHWNPVGSNSAPKKAGMIPGTMKIFGPFDRHVYEKKAASAVADLLTSIAEPREAPQLSVDQYSAKSKVESWREAVREAQPDAGLDQVDEPCLVPAESLIDYVAEAEAEAEAPAPGQDGDLLAFNFDDAGWGLGNEPREQMTQASDDLISLDPIPQKGGLASEPAPVHLLDADDGPMELPGPRQVLEAADEDPCLLDEDVPPLLGDMPTLLMNDQPLPNGTSYPGLDAEEPVNGYSPTRGSQKSHLLKMTEARAKELAGILPFTPGIVSIELRFGRFYRKNLISHQINSGNDQGPFWDDASLMSQTLSIPDWQTHLAFSTALSACGPDMDDFVEMHPPADSPWLLYETKAWYEVVCTPTEDEESQMVVEIDAQTFESRCRGPEEQMGCLFLHCLKRPWDMQVSISSRASFHNSPFHTAVARTLAASLSVRTSREGKLAIETTEDARLKVTVDNINVRHVARYRLGRKSNSLLSVTMVRKLDKGERQGTRRQWQTGQARVPYRGTPIIWYEATLSSLKAEEMLAENRDMTVGSRVSWDCDRLEAEGVFEDVCRPGFGIITQMDDIGQLNDNGLRMATLNSRRPTEAADKRRGKDYSYW</sequence>
<evidence type="ECO:0000256" key="1">
    <source>
        <dbReference type="SAM" id="MobiDB-lite"/>
    </source>
</evidence>
<organism evidence="2 3">
    <name type="scientific">Ophiocordyceps camponoti-floridani</name>
    <dbReference type="NCBI Taxonomy" id="2030778"/>
    <lineage>
        <taxon>Eukaryota</taxon>
        <taxon>Fungi</taxon>
        <taxon>Dikarya</taxon>
        <taxon>Ascomycota</taxon>
        <taxon>Pezizomycotina</taxon>
        <taxon>Sordariomycetes</taxon>
        <taxon>Hypocreomycetidae</taxon>
        <taxon>Hypocreales</taxon>
        <taxon>Ophiocordycipitaceae</taxon>
        <taxon>Ophiocordyceps</taxon>
    </lineage>
</organism>
<evidence type="ECO:0000313" key="2">
    <source>
        <dbReference type="EMBL" id="KAF4594603.1"/>
    </source>
</evidence>